<proteinExistence type="predicted"/>
<reference evidence="2" key="1">
    <citation type="submission" date="2021-02" db="EMBL/GenBank/DDBJ databases">
        <authorList>
            <person name="Nowell W R."/>
        </authorList>
    </citation>
    <scope>NUCLEOTIDE SEQUENCE</scope>
    <source>
        <strain evidence="2">Ploen Becks lab</strain>
    </source>
</reference>
<sequence>MNIEIDNRKNRICIRRTTAEKYNQDCTIMRIKQGSDLIGIWCNMSYHGLGINCIFDGRLNATRYIQILNENLIESMRKLRQYQSFIFQQDNTPCHMAKIVTEWFTDFKIECLKLPANSPDFNCIENLCSWLDRELAKGGRRSLGQSKEILP</sequence>
<accession>A0A813N0J9</accession>
<dbReference type="GO" id="GO:0003676">
    <property type="term" value="F:nucleic acid binding"/>
    <property type="evidence" value="ECO:0007669"/>
    <property type="project" value="InterPro"/>
</dbReference>
<evidence type="ECO:0000313" key="2">
    <source>
        <dbReference type="EMBL" id="CAF0728481.1"/>
    </source>
</evidence>
<feature type="domain" description="Tc1-like transposase DDE" evidence="1">
    <location>
        <begin position="39"/>
        <end position="139"/>
    </location>
</feature>
<dbReference type="InterPro" id="IPR038717">
    <property type="entry name" value="Tc1-like_DDE_dom"/>
</dbReference>
<organism evidence="2 3">
    <name type="scientific">Brachionus calyciflorus</name>
    <dbReference type="NCBI Taxonomy" id="104777"/>
    <lineage>
        <taxon>Eukaryota</taxon>
        <taxon>Metazoa</taxon>
        <taxon>Spiralia</taxon>
        <taxon>Gnathifera</taxon>
        <taxon>Rotifera</taxon>
        <taxon>Eurotatoria</taxon>
        <taxon>Monogononta</taxon>
        <taxon>Pseudotrocha</taxon>
        <taxon>Ploima</taxon>
        <taxon>Brachionidae</taxon>
        <taxon>Brachionus</taxon>
    </lineage>
</organism>
<dbReference type="OrthoDB" id="8663161at2759"/>
<dbReference type="Pfam" id="PF13358">
    <property type="entry name" value="DDE_3"/>
    <property type="match status" value="1"/>
</dbReference>
<name>A0A813N0J9_9BILA</name>
<dbReference type="AlphaFoldDB" id="A0A813N0J9"/>
<evidence type="ECO:0000313" key="3">
    <source>
        <dbReference type="Proteomes" id="UP000663879"/>
    </source>
</evidence>
<gene>
    <name evidence="2" type="ORF">OXX778_LOCUS2680</name>
</gene>
<dbReference type="InterPro" id="IPR036397">
    <property type="entry name" value="RNaseH_sf"/>
</dbReference>
<dbReference type="EMBL" id="CAJNOC010000215">
    <property type="protein sequence ID" value="CAF0728481.1"/>
    <property type="molecule type" value="Genomic_DNA"/>
</dbReference>
<evidence type="ECO:0000259" key="1">
    <source>
        <dbReference type="Pfam" id="PF13358"/>
    </source>
</evidence>
<dbReference type="Proteomes" id="UP000663879">
    <property type="component" value="Unassembled WGS sequence"/>
</dbReference>
<dbReference type="Gene3D" id="3.30.420.10">
    <property type="entry name" value="Ribonuclease H-like superfamily/Ribonuclease H"/>
    <property type="match status" value="1"/>
</dbReference>
<protein>
    <recommendedName>
        <fullName evidence="1">Tc1-like transposase DDE domain-containing protein</fullName>
    </recommendedName>
</protein>
<keyword evidence="3" id="KW-1185">Reference proteome</keyword>
<comment type="caution">
    <text evidence="2">The sequence shown here is derived from an EMBL/GenBank/DDBJ whole genome shotgun (WGS) entry which is preliminary data.</text>
</comment>